<dbReference type="InterPro" id="IPR038765">
    <property type="entry name" value="Papain-like_cys_pep_sf"/>
</dbReference>
<keyword evidence="9" id="KW-0325">Glycoprotein</keyword>
<dbReference type="InterPro" id="IPR000668">
    <property type="entry name" value="Peptidase_C1A_C"/>
</dbReference>
<keyword evidence="7" id="KW-0865">Zymogen</keyword>
<keyword evidence="3 10" id="KW-0812">Transmembrane</keyword>
<dbReference type="InterPro" id="IPR039417">
    <property type="entry name" value="Peptidase_C1A_papain-like"/>
</dbReference>
<dbReference type="PANTHER" id="PTHR12411">
    <property type="entry name" value="CYSTEINE PROTEASE FAMILY C1-RELATED"/>
    <property type="match status" value="1"/>
</dbReference>
<dbReference type="Pfam" id="PF08246">
    <property type="entry name" value="Inhibitor_I29"/>
    <property type="match status" value="1"/>
</dbReference>
<accession>A0A0J9SBV8</accession>
<keyword evidence="8" id="KW-1015">Disulfide bond</keyword>
<gene>
    <name evidence="13" type="ORF">PVIIG_03653</name>
</gene>
<name>A0A0J9SBV8_PLAVI</name>
<dbReference type="GO" id="GO:0008234">
    <property type="term" value="F:cysteine-type peptidase activity"/>
    <property type="evidence" value="ECO:0007669"/>
    <property type="project" value="InterPro"/>
</dbReference>
<dbReference type="Pfam" id="PF00112">
    <property type="entry name" value="Peptidase_C1"/>
    <property type="match status" value="1"/>
</dbReference>
<organism evidence="13 14">
    <name type="scientific">Plasmodium vivax India VII</name>
    <dbReference type="NCBI Taxonomy" id="1077284"/>
    <lineage>
        <taxon>Eukaryota</taxon>
        <taxon>Sar</taxon>
        <taxon>Alveolata</taxon>
        <taxon>Apicomplexa</taxon>
        <taxon>Aconoidasida</taxon>
        <taxon>Haemosporida</taxon>
        <taxon>Plasmodiidae</taxon>
        <taxon>Plasmodium</taxon>
        <taxon>Plasmodium (Plasmodium)</taxon>
    </lineage>
</organism>
<dbReference type="GO" id="GO:0006508">
    <property type="term" value="P:proteolysis"/>
    <property type="evidence" value="ECO:0007669"/>
    <property type="project" value="InterPro"/>
</dbReference>
<dbReference type="PRINTS" id="PR00705">
    <property type="entry name" value="PAPAIN"/>
</dbReference>
<dbReference type="PROSITE" id="PS00139">
    <property type="entry name" value="THIOL_PROTEASE_CYS"/>
    <property type="match status" value="1"/>
</dbReference>
<evidence type="ECO:0000259" key="11">
    <source>
        <dbReference type="SMART" id="SM00645"/>
    </source>
</evidence>
<feature type="domain" description="Cathepsin propeptide inhibitor" evidence="12">
    <location>
        <begin position="173"/>
        <end position="230"/>
    </location>
</feature>
<dbReference type="InterPro" id="IPR013201">
    <property type="entry name" value="Prot_inhib_I29"/>
</dbReference>
<evidence type="ECO:0000256" key="7">
    <source>
        <dbReference type="ARBA" id="ARBA00023145"/>
    </source>
</evidence>
<dbReference type="CDD" id="cd02248">
    <property type="entry name" value="Peptidase_C1A"/>
    <property type="match status" value="1"/>
</dbReference>
<feature type="transmembrane region" description="Helical" evidence="10">
    <location>
        <begin position="37"/>
        <end position="56"/>
    </location>
</feature>
<dbReference type="Proteomes" id="UP000053562">
    <property type="component" value="Unassembled WGS sequence"/>
</dbReference>
<evidence type="ECO:0000256" key="9">
    <source>
        <dbReference type="ARBA" id="ARBA00023180"/>
    </source>
</evidence>
<reference evidence="13 14" key="1">
    <citation type="submission" date="2011-08" db="EMBL/GenBank/DDBJ databases">
        <title>The Genome Sequence of Plasmodium vivax India VII.</title>
        <authorList>
            <consortium name="The Broad Institute Genome Sequencing Platform"/>
            <consortium name="The Broad Institute Genome Sequencing Center for Infectious Disease"/>
            <person name="Neafsey D."/>
            <person name="Carlton J."/>
            <person name="Barnwell J."/>
            <person name="Collins W."/>
            <person name="Escalante A."/>
            <person name="Mullikin J."/>
            <person name="Saul A."/>
            <person name="Guigo R."/>
            <person name="Camara F."/>
            <person name="Young S.K."/>
            <person name="Zeng Q."/>
            <person name="Gargeya S."/>
            <person name="Fitzgerald M."/>
            <person name="Haas B."/>
            <person name="Abouelleil A."/>
            <person name="Alvarado L."/>
            <person name="Arachchi H.M."/>
            <person name="Berlin A."/>
            <person name="Brown A."/>
            <person name="Chapman S.B."/>
            <person name="Chen Z."/>
            <person name="Dunbar C."/>
            <person name="Freedman E."/>
            <person name="Gearin G."/>
            <person name="Gellesch M."/>
            <person name="Goldberg J."/>
            <person name="Griggs A."/>
            <person name="Gujja S."/>
            <person name="Heiman D."/>
            <person name="Howarth C."/>
            <person name="Larson L."/>
            <person name="Lui A."/>
            <person name="MacDonald P.J.P."/>
            <person name="Montmayeur A."/>
            <person name="Murphy C."/>
            <person name="Neiman D."/>
            <person name="Pearson M."/>
            <person name="Priest M."/>
            <person name="Roberts A."/>
            <person name="Saif S."/>
            <person name="Shea T."/>
            <person name="Shenoy N."/>
            <person name="Sisk P."/>
            <person name="Stolte C."/>
            <person name="Sykes S."/>
            <person name="Wortman J."/>
            <person name="Nusbaum C."/>
            <person name="Birren B."/>
        </authorList>
    </citation>
    <scope>NUCLEOTIDE SEQUENCE [LARGE SCALE GENOMIC DNA]</scope>
    <source>
        <strain evidence="13 14">India VII</strain>
    </source>
</reference>
<dbReference type="OrthoDB" id="190265at2759"/>
<dbReference type="Gene3D" id="3.90.70.10">
    <property type="entry name" value="Cysteine proteinases"/>
    <property type="match status" value="1"/>
</dbReference>
<dbReference type="EMBL" id="KQ234279">
    <property type="protein sequence ID" value="KMZ80400.1"/>
    <property type="molecule type" value="Genomic_DNA"/>
</dbReference>
<evidence type="ECO:0000259" key="12">
    <source>
        <dbReference type="SMART" id="SM00848"/>
    </source>
</evidence>
<dbReference type="InterPro" id="IPR013128">
    <property type="entry name" value="Peptidase_C1A"/>
</dbReference>
<proteinExistence type="inferred from homology"/>
<dbReference type="SMART" id="SM00848">
    <property type="entry name" value="Inhibitor_I29"/>
    <property type="match status" value="1"/>
</dbReference>
<feature type="domain" description="Peptidase C1A papain C-terminal" evidence="11">
    <location>
        <begin position="270"/>
        <end position="485"/>
    </location>
</feature>
<dbReference type="Gene3D" id="1.10.287.2250">
    <property type="match status" value="1"/>
</dbReference>
<evidence type="ECO:0000256" key="8">
    <source>
        <dbReference type="ARBA" id="ARBA00023157"/>
    </source>
</evidence>
<evidence type="ECO:0000256" key="6">
    <source>
        <dbReference type="ARBA" id="ARBA00023136"/>
    </source>
</evidence>
<dbReference type="SUPFAM" id="SSF54001">
    <property type="entry name" value="Cysteine proteinases"/>
    <property type="match status" value="1"/>
</dbReference>
<evidence type="ECO:0000256" key="5">
    <source>
        <dbReference type="ARBA" id="ARBA00022989"/>
    </source>
</evidence>
<comment type="subcellular location">
    <subcellularLocation>
        <location evidence="1">Membrane</location>
        <topology evidence="1">Single-pass type II membrane protein</topology>
    </subcellularLocation>
</comment>
<evidence type="ECO:0000256" key="3">
    <source>
        <dbReference type="ARBA" id="ARBA00022692"/>
    </source>
</evidence>
<keyword evidence="5 10" id="KW-1133">Transmembrane helix</keyword>
<dbReference type="SMART" id="SM00645">
    <property type="entry name" value="Pept_C1"/>
    <property type="match status" value="1"/>
</dbReference>
<dbReference type="GO" id="GO:0016020">
    <property type="term" value="C:membrane"/>
    <property type="evidence" value="ECO:0007669"/>
    <property type="project" value="UniProtKB-SubCell"/>
</dbReference>
<evidence type="ECO:0000256" key="1">
    <source>
        <dbReference type="ARBA" id="ARBA00004606"/>
    </source>
</evidence>
<dbReference type="InterPro" id="IPR000169">
    <property type="entry name" value="Pept_cys_AS"/>
</dbReference>
<evidence type="ECO:0000256" key="4">
    <source>
        <dbReference type="ARBA" id="ARBA00022968"/>
    </source>
</evidence>
<sequence>MDYHMQYNAQDPINGERKGFVGQGYIDKAILKKKKNCLILLSVSAICIFVCSAFYFTRPAERDGGVTYKIADKVDDDYIINFLLKSKNGKKFIASKVQELISMYDVKKENLPAQHGGTYKRFAKRDQCTRNNCSVSPYGKNAAQVEVVAQVNLVNPLVDTKFLMANLETVNSFYLFMKEHGKEYSTADEMQQRYLSFAENLAKIKAHNSRENVLYRKGMNRFGDLSFEEIKKKYLTLKSFDLKSDGIKSPRVSDYDDIIHKYKPKDGTFDYVKHDWREFNAVTPVKDQKNCGACWAFSTVGVVESQYAIRKKELVSLSEQEMVDCSFKNYGCDGGNIPIAFEDLLDLGGICKEKEYPYVDVTPELCDIDRCKNKYKITTYVEIPQLRFKEAIKFLGPISVSICANDDFVYYEGGLFDGSCGFSPNHAVILVGYGMEEMYDAMSRKNEKRYYFWLKNSWGEKWGEKGYMKIQTDEYGLMKTCSLGAQAFVALIDEV</sequence>
<dbReference type="AlphaFoldDB" id="A0A0J9SBV8"/>
<keyword evidence="4" id="KW-0735">Signal-anchor</keyword>
<comment type="similarity">
    <text evidence="2">Belongs to the peptidase C1 family.</text>
</comment>
<evidence type="ECO:0000256" key="10">
    <source>
        <dbReference type="SAM" id="Phobius"/>
    </source>
</evidence>
<evidence type="ECO:0000313" key="13">
    <source>
        <dbReference type="EMBL" id="KMZ80400.1"/>
    </source>
</evidence>
<evidence type="ECO:0000313" key="14">
    <source>
        <dbReference type="Proteomes" id="UP000053562"/>
    </source>
</evidence>
<evidence type="ECO:0000256" key="2">
    <source>
        <dbReference type="ARBA" id="ARBA00008455"/>
    </source>
</evidence>
<keyword evidence="6 10" id="KW-0472">Membrane</keyword>
<protein>
    <submittedName>
        <fullName evidence="13">Vivapain-3</fullName>
    </submittedName>
</protein>